<feature type="region of interest" description="Disordered" evidence="2">
    <location>
        <begin position="357"/>
        <end position="382"/>
    </location>
</feature>
<dbReference type="SUPFAM" id="SSF57756">
    <property type="entry name" value="Retrovirus zinc finger-like domains"/>
    <property type="match status" value="3"/>
</dbReference>
<dbReference type="GO" id="GO:0003676">
    <property type="term" value="F:nucleic acid binding"/>
    <property type="evidence" value="ECO:0007669"/>
    <property type="project" value="InterPro"/>
</dbReference>
<organism evidence="4 5">
    <name type="scientific">Nicotiana tabacum</name>
    <name type="common">Common tobacco</name>
    <dbReference type="NCBI Taxonomy" id="4097"/>
    <lineage>
        <taxon>Eukaryota</taxon>
        <taxon>Viridiplantae</taxon>
        <taxon>Streptophyta</taxon>
        <taxon>Embryophyta</taxon>
        <taxon>Tracheophyta</taxon>
        <taxon>Spermatophyta</taxon>
        <taxon>Magnoliopsida</taxon>
        <taxon>eudicotyledons</taxon>
        <taxon>Gunneridae</taxon>
        <taxon>Pentapetalae</taxon>
        <taxon>asterids</taxon>
        <taxon>lamiids</taxon>
        <taxon>Solanales</taxon>
        <taxon>Solanaceae</taxon>
        <taxon>Nicotianoideae</taxon>
        <taxon>Nicotianeae</taxon>
        <taxon>Nicotiana</taxon>
    </lineage>
</organism>
<sequence>MGKREKKEKKSAKSEAIELEKSAEVKIKKSKRVRVKEKKEDYEDDDDAEANEDLSLKIIEKALLRGCSVKNGEAVIVTDLKGESRNSKKEKKKKKKKEKSTETEDNPGSSGIDKGFENFCNEMSPADGMKEENMEINAMNVVDDAAEKNPVEMPNNVVLRRLLRGPRYFDPPDNSWGTCYNCGEGHAAVNCTSAKRKKPCFVCGSFDHNSKQCTKGKDCFICKKGGHRARDCPEKTRVFESSRLCLKCGDSGHDMFSCRNYYSADDLKEIQCYICKRFGHLCCASYPNGGPREISCYRCGLLGHTGLACTGSRGETSGTWQLSSCYRCGEEGHFARECTNSNIVNKWNRELSTPKMKVSKERKEHHEFRSAPHDSGKARKKKAEYGGGYASGYYTKQRAGWITDDTDDFPRSNGWRSPSTPTIKRARISNLGNYHHHRFSASRFGNNSHDGRRNHNW</sequence>
<feature type="compositionally biased region" description="Basic and acidic residues" evidence="2">
    <location>
        <begin position="358"/>
        <end position="377"/>
    </location>
</feature>
<dbReference type="PROSITE" id="PS50158">
    <property type="entry name" value="ZF_CCHC"/>
    <property type="match status" value="2"/>
</dbReference>
<feature type="domain" description="CCHC-type" evidence="3">
    <location>
        <begin position="219"/>
        <end position="234"/>
    </location>
</feature>
<keyword evidence="1" id="KW-0862">Zinc</keyword>
<keyword evidence="1" id="KW-0479">Metal-binding</keyword>
<name>A0A1S4BUH3_TOBAC</name>
<keyword evidence="1" id="KW-0863">Zinc-finger</keyword>
<dbReference type="GO" id="GO:0008270">
    <property type="term" value="F:zinc ion binding"/>
    <property type="evidence" value="ECO:0007669"/>
    <property type="project" value="UniProtKB-KW"/>
</dbReference>
<feature type="compositionally biased region" description="Acidic residues" evidence="2">
    <location>
        <begin position="42"/>
        <end position="51"/>
    </location>
</feature>
<proteinExistence type="predicted"/>
<dbReference type="Proteomes" id="UP000790787">
    <property type="component" value="Chromosome 9"/>
</dbReference>
<reference evidence="5" key="2">
    <citation type="submission" date="2025-08" db="UniProtKB">
        <authorList>
            <consortium name="RefSeq"/>
        </authorList>
    </citation>
    <scope>IDENTIFICATION</scope>
    <source>
        <tissue evidence="5">Leaf</tissue>
    </source>
</reference>
<feature type="region of interest" description="Disordered" evidence="2">
    <location>
        <begin position="29"/>
        <end position="51"/>
    </location>
</feature>
<dbReference type="RefSeq" id="XP_016492529.1">
    <property type="nucleotide sequence ID" value="XM_016637043.1"/>
</dbReference>
<dbReference type="Pfam" id="PF00098">
    <property type="entry name" value="zf-CCHC"/>
    <property type="match status" value="2"/>
</dbReference>
<evidence type="ECO:0000256" key="1">
    <source>
        <dbReference type="PROSITE-ProRule" id="PRU00047"/>
    </source>
</evidence>
<dbReference type="Gene3D" id="4.10.60.10">
    <property type="entry name" value="Zinc finger, CCHC-type"/>
    <property type="match status" value="4"/>
</dbReference>
<feature type="domain" description="CCHC-type" evidence="3">
    <location>
        <begin position="325"/>
        <end position="340"/>
    </location>
</feature>
<feature type="compositionally biased region" description="Basic residues" evidence="2">
    <location>
        <begin position="1"/>
        <end position="10"/>
    </location>
</feature>
<keyword evidence="4" id="KW-1185">Reference proteome</keyword>
<gene>
    <name evidence="5" type="primary">LOC107812026</name>
</gene>
<evidence type="ECO:0000313" key="4">
    <source>
        <dbReference type="Proteomes" id="UP000790787"/>
    </source>
</evidence>
<evidence type="ECO:0000313" key="5">
    <source>
        <dbReference type="RefSeq" id="XP_016492529.1"/>
    </source>
</evidence>
<dbReference type="PANTHER" id="PTHR46978:SF1">
    <property type="entry name" value="ZINC KNUCKLE (CCHC-TYPE) FAMILY PROTEIN"/>
    <property type="match status" value="1"/>
</dbReference>
<reference evidence="4" key="1">
    <citation type="journal article" date="2014" name="Nat. Commun.">
        <title>The tobacco genome sequence and its comparison with those of tomato and potato.</title>
        <authorList>
            <person name="Sierro N."/>
            <person name="Battey J.N."/>
            <person name="Ouadi S."/>
            <person name="Bakaher N."/>
            <person name="Bovet L."/>
            <person name="Willig A."/>
            <person name="Goepfert S."/>
            <person name="Peitsch M.C."/>
            <person name="Ivanov N.V."/>
        </authorList>
    </citation>
    <scope>NUCLEOTIDE SEQUENCE [LARGE SCALE GENOMIC DNA]</scope>
</reference>
<dbReference type="InterPro" id="IPR001878">
    <property type="entry name" value="Znf_CCHC"/>
</dbReference>
<dbReference type="GeneID" id="107812026"/>
<dbReference type="AlphaFoldDB" id="A0A1S4BUH3"/>
<dbReference type="RefSeq" id="XP_016492529.1">
    <property type="nucleotide sequence ID" value="XM_016637043.2"/>
</dbReference>
<feature type="region of interest" description="Disordered" evidence="2">
    <location>
        <begin position="1"/>
        <end position="20"/>
    </location>
</feature>
<evidence type="ECO:0000256" key="2">
    <source>
        <dbReference type="SAM" id="MobiDB-lite"/>
    </source>
</evidence>
<accession>A0A1S4BUH3</accession>
<dbReference type="InterPro" id="IPR036875">
    <property type="entry name" value="Znf_CCHC_sf"/>
</dbReference>
<evidence type="ECO:0000259" key="3">
    <source>
        <dbReference type="PROSITE" id="PS50158"/>
    </source>
</evidence>
<feature type="compositionally biased region" description="Basic and acidic residues" evidence="2">
    <location>
        <begin position="11"/>
        <end position="20"/>
    </location>
</feature>
<feature type="compositionally biased region" description="Basic residues" evidence="2">
    <location>
        <begin position="88"/>
        <end position="98"/>
    </location>
</feature>
<dbReference type="PANTHER" id="PTHR46978">
    <property type="entry name" value="ZINC KNUCKLE (CCHC-TYPE) FAMILY PROTEIN"/>
    <property type="match status" value="1"/>
</dbReference>
<protein>
    <submittedName>
        <fullName evidence="5">Uncharacterized protein LOC107812026 isoform X2</fullName>
    </submittedName>
    <submittedName>
        <fullName evidence="5">Zinc finger CCHC domain-containing protein 7 isoform X2</fullName>
    </submittedName>
</protein>
<dbReference type="SMART" id="SM00343">
    <property type="entry name" value="ZnF_C2HC"/>
    <property type="match status" value="7"/>
</dbReference>
<feature type="region of interest" description="Disordered" evidence="2">
    <location>
        <begin position="83"/>
        <end position="116"/>
    </location>
</feature>
<dbReference type="OrthoDB" id="427960at2759"/>